<dbReference type="Proteomes" id="UP000007978">
    <property type="component" value="Chromosome 1"/>
</dbReference>
<feature type="region of interest" description="Disordered" evidence="1">
    <location>
        <begin position="1"/>
        <end position="291"/>
    </location>
</feature>
<feature type="compositionally biased region" description="Basic and acidic residues" evidence="1">
    <location>
        <begin position="494"/>
        <end position="515"/>
    </location>
</feature>
<keyword evidence="3" id="KW-1185">Reference proteome</keyword>
<name>K3VLV7_FUSPC</name>
<evidence type="ECO:0000313" key="3">
    <source>
        <dbReference type="Proteomes" id="UP000007978"/>
    </source>
</evidence>
<feature type="compositionally biased region" description="Basic and acidic residues" evidence="1">
    <location>
        <begin position="214"/>
        <end position="225"/>
    </location>
</feature>
<evidence type="ECO:0008006" key="4">
    <source>
        <dbReference type="Google" id="ProtNLM"/>
    </source>
</evidence>
<feature type="region of interest" description="Disordered" evidence="1">
    <location>
        <begin position="475"/>
        <end position="515"/>
    </location>
</feature>
<dbReference type="HOGENOM" id="CLU_029475_0_0_1"/>
<dbReference type="PRINTS" id="PR01217">
    <property type="entry name" value="PRICHEXTENSN"/>
</dbReference>
<gene>
    <name evidence="2" type="ORF">FPSE_03890</name>
</gene>
<evidence type="ECO:0000313" key="2">
    <source>
        <dbReference type="EMBL" id="EKJ75942.1"/>
    </source>
</evidence>
<reference evidence="2 3" key="1">
    <citation type="journal article" date="2012" name="PLoS Pathog.">
        <title>Comparative pathogenomics reveals horizontally acquired novel virulence genes in fungi infecting cereal hosts.</title>
        <authorList>
            <person name="Gardiner D.M."/>
            <person name="McDonald M.C."/>
            <person name="Covarelli L."/>
            <person name="Solomon P.S."/>
            <person name="Rusu A.G."/>
            <person name="Marshall M."/>
            <person name="Kazan K."/>
            <person name="Chakraborty S."/>
            <person name="McDonald B.A."/>
            <person name="Manners J.M."/>
        </authorList>
    </citation>
    <scope>NUCLEOTIDE SEQUENCE [LARGE SCALE GENOMIC DNA]</scope>
    <source>
        <strain evidence="2 3">CS3096</strain>
    </source>
</reference>
<accession>K3VLV7</accession>
<feature type="compositionally biased region" description="Polar residues" evidence="1">
    <location>
        <begin position="160"/>
        <end position="171"/>
    </location>
</feature>
<dbReference type="eggNOG" id="KOG1601">
    <property type="taxonomic scope" value="Eukaryota"/>
</dbReference>
<evidence type="ECO:0000256" key="1">
    <source>
        <dbReference type="SAM" id="MobiDB-lite"/>
    </source>
</evidence>
<dbReference type="OrthoDB" id="2162994at2759"/>
<dbReference type="AlphaFoldDB" id="K3VLV7"/>
<dbReference type="KEGG" id="fpu:FPSE_03890"/>
<dbReference type="RefSeq" id="XP_009255283.1">
    <property type="nucleotide sequence ID" value="XM_009257008.1"/>
</dbReference>
<proteinExistence type="predicted"/>
<feature type="compositionally biased region" description="Basic and acidic residues" evidence="1">
    <location>
        <begin position="41"/>
        <end position="51"/>
    </location>
</feature>
<comment type="caution">
    <text evidence="2">The sequence shown here is derived from an EMBL/GenBank/DDBJ whole genome shotgun (WGS) entry which is preliminary data.</text>
</comment>
<sequence length="515" mass="57066">MEAADSGARQSRHSATNSEHQLHHPPQPDQPYSDHRRHHSYSRDILDRSSYREPPAMATATLIAPSAHYPTQPPFSSYSQSNSSAASISNMISSVEPRKQTDDQEPPNRQSLPSISEVIQGTKPGPYPVPHAPGLQSASSLPSPFAPGPRSFPEPEKRSSPQPLHPTSSFPRQDGLPAFSDSPRPHFSSRPSLPPVSDRRQSPPAKPDLPPQHHHLEQKHPEPHHPLNGVYSHPPPPPPPAPVGYQSSQLPPGQMPLPAYPISPRHAMPPPAPGPYDPRAPPPHAEESEYAARARYEATVDRHFESWSYQDSLSRIGSSSRTIFNFAEAYSRIAQEQHGAHPIPARLPTEREVSDMLSNIELVKRSLEQVRDLVQTSIQNERAREGAKMKGPYEEEHDVNMYGDGMKPQYGITEVKKRRGVSQDDPTGEEKRLTKISVLLPQDDAIAVTELILRNGDADPTELGLSATHVDYITPSLRENDNSRQDLSVPNLKKPTDNEPRHILGRSTRDNSKST</sequence>
<feature type="compositionally biased region" description="Polar residues" evidence="1">
    <location>
        <begin position="107"/>
        <end position="119"/>
    </location>
</feature>
<feature type="compositionally biased region" description="Pro residues" evidence="1">
    <location>
        <begin position="233"/>
        <end position="242"/>
    </location>
</feature>
<protein>
    <recommendedName>
        <fullName evidence="4">GATA-type domain-containing protein</fullName>
    </recommendedName>
</protein>
<organism evidence="2 3">
    <name type="scientific">Fusarium pseudograminearum (strain CS3096)</name>
    <name type="common">Wheat and barley crown-rot fungus</name>
    <dbReference type="NCBI Taxonomy" id="1028729"/>
    <lineage>
        <taxon>Eukaryota</taxon>
        <taxon>Fungi</taxon>
        <taxon>Dikarya</taxon>
        <taxon>Ascomycota</taxon>
        <taxon>Pezizomycotina</taxon>
        <taxon>Sordariomycetes</taxon>
        <taxon>Hypocreomycetidae</taxon>
        <taxon>Hypocreales</taxon>
        <taxon>Nectriaceae</taxon>
        <taxon>Fusarium</taxon>
    </lineage>
</organism>
<dbReference type="GeneID" id="20362508"/>
<dbReference type="EMBL" id="AFNW01000080">
    <property type="protein sequence ID" value="EKJ75942.1"/>
    <property type="molecule type" value="Genomic_DNA"/>
</dbReference>
<feature type="compositionally biased region" description="Pro residues" evidence="1">
    <location>
        <begin position="253"/>
        <end position="283"/>
    </location>
</feature>
<feature type="compositionally biased region" description="Low complexity" evidence="1">
    <location>
        <begin position="76"/>
        <end position="94"/>
    </location>
</feature>